<accession>A0A318N0Q5</accession>
<dbReference type="EMBL" id="QGLT01000003">
    <property type="protein sequence ID" value="PXZ00367.1"/>
    <property type="molecule type" value="Genomic_DNA"/>
</dbReference>
<evidence type="ECO:0008006" key="4">
    <source>
        <dbReference type="Google" id="ProtNLM"/>
    </source>
</evidence>
<keyword evidence="1" id="KW-1133">Transmembrane helix</keyword>
<organism evidence="2 3">
    <name type="scientific">Commensalibacter melissae</name>
    <dbReference type="NCBI Taxonomy" id="2070537"/>
    <lineage>
        <taxon>Bacteria</taxon>
        <taxon>Pseudomonadati</taxon>
        <taxon>Pseudomonadota</taxon>
        <taxon>Alphaproteobacteria</taxon>
        <taxon>Acetobacterales</taxon>
        <taxon>Acetobacteraceae</taxon>
    </lineage>
</organism>
<dbReference type="Proteomes" id="UP000247565">
    <property type="component" value="Unassembled WGS sequence"/>
</dbReference>
<gene>
    <name evidence="2" type="ORF">DK869_07030</name>
</gene>
<sequence length="200" mass="23332">MPYLLKYIRGKEPLFYSIYKTKHSNTKKKFDFVHNFNQINNDDLQYLTKALMILSSTTNIWVKKNKDSYPVSLYSVIIVLFLFISHLILLPFTFTSLWHCPMMQNQHAYMSMTMCDTATFSHSKISKKTDQHSQHNQQHHGIFVCPLCNGLAVPNPLLNLLLIFPQLTIIHLFLKRKVYQAQPPPILPLNTQLPRAPPLY</sequence>
<keyword evidence="1" id="KW-0812">Transmembrane</keyword>
<feature type="transmembrane region" description="Helical" evidence="1">
    <location>
        <begin position="73"/>
        <end position="94"/>
    </location>
</feature>
<comment type="caution">
    <text evidence="2">The sequence shown here is derived from an EMBL/GenBank/DDBJ whole genome shotgun (WGS) entry which is preliminary data.</text>
</comment>
<dbReference type="AlphaFoldDB" id="A0A318N0Q5"/>
<keyword evidence="1" id="KW-0472">Membrane</keyword>
<proteinExistence type="predicted"/>
<evidence type="ECO:0000313" key="2">
    <source>
        <dbReference type="EMBL" id="PXZ00367.1"/>
    </source>
</evidence>
<keyword evidence="3" id="KW-1185">Reference proteome</keyword>
<evidence type="ECO:0000256" key="1">
    <source>
        <dbReference type="SAM" id="Phobius"/>
    </source>
</evidence>
<dbReference type="InterPro" id="IPR021333">
    <property type="entry name" value="DUF2946"/>
</dbReference>
<reference evidence="2 3" key="1">
    <citation type="submission" date="2018-05" db="EMBL/GenBank/DDBJ databases">
        <title>Reference genomes for bee gut microbiota database.</title>
        <authorList>
            <person name="Ellegaard K.M."/>
        </authorList>
    </citation>
    <scope>NUCLEOTIDE SEQUENCE [LARGE SCALE GENOMIC DNA]</scope>
    <source>
        <strain evidence="2 3">ESL0284</strain>
    </source>
</reference>
<protein>
    <recommendedName>
        <fullName evidence="4">DUF2946 domain-containing protein</fullName>
    </recommendedName>
</protein>
<evidence type="ECO:0000313" key="3">
    <source>
        <dbReference type="Proteomes" id="UP000247565"/>
    </source>
</evidence>
<name>A0A318N0Q5_9PROT</name>
<feature type="transmembrane region" description="Helical" evidence="1">
    <location>
        <begin position="157"/>
        <end position="174"/>
    </location>
</feature>
<dbReference type="Pfam" id="PF11162">
    <property type="entry name" value="DUF2946"/>
    <property type="match status" value="1"/>
</dbReference>